<dbReference type="PANTHER" id="PTHR47572">
    <property type="entry name" value="LIPOPROTEIN-RELATED"/>
    <property type="match status" value="1"/>
</dbReference>
<dbReference type="GO" id="GO:0016787">
    <property type="term" value="F:hydrolase activity"/>
    <property type="evidence" value="ECO:0007669"/>
    <property type="project" value="UniProtKB-KW"/>
</dbReference>
<proteinExistence type="inferred from homology"/>
<dbReference type="InterPro" id="IPR011042">
    <property type="entry name" value="6-blade_b-propeller_TolB-like"/>
</dbReference>
<dbReference type="InterPro" id="IPR051262">
    <property type="entry name" value="SMP-30/CGR1_Lactonase"/>
</dbReference>
<dbReference type="InterPro" id="IPR006311">
    <property type="entry name" value="TAT_signal"/>
</dbReference>
<feature type="chain" id="PRO_5015468229" description="SMP-30/Gluconolactonase/LRE-like region domain-containing protein" evidence="3">
    <location>
        <begin position="28"/>
        <end position="413"/>
    </location>
</feature>
<gene>
    <name evidence="5" type="ORF">C7Y72_20880</name>
</gene>
<organism evidence="5 6">
    <name type="scientific">Paraconexibacter algicola</name>
    <dbReference type="NCBI Taxonomy" id="2133960"/>
    <lineage>
        <taxon>Bacteria</taxon>
        <taxon>Bacillati</taxon>
        <taxon>Actinomycetota</taxon>
        <taxon>Thermoleophilia</taxon>
        <taxon>Solirubrobacterales</taxon>
        <taxon>Paraconexibacteraceae</taxon>
        <taxon>Paraconexibacter</taxon>
    </lineage>
</organism>
<evidence type="ECO:0000313" key="6">
    <source>
        <dbReference type="Proteomes" id="UP000240739"/>
    </source>
</evidence>
<evidence type="ECO:0000256" key="2">
    <source>
        <dbReference type="ARBA" id="ARBA00022801"/>
    </source>
</evidence>
<dbReference type="Proteomes" id="UP000240739">
    <property type="component" value="Unassembled WGS sequence"/>
</dbReference>
<accession>A0A2T4UCS6</accession>
<dbReference type="RefSeq" id="WP_107571129.1">
    <property type="nucleotide sequence ID" value="NZ_PYYB01000004.1"/>
</dbReference>
<dbReference type="AlphaFoldDB" id="A0A2T4UCS6"/>
<evidence type="ECO:0000256" key="1">
    <source>
        <dbReference type="ARBA" id="ARBA00008853"/>
    </source>
</evidence>
<dbReference type="SUPFAM" id="SSF63829">
    <property type="entry name" value="Calcium-dependent phosphotriesterase"/>
    <property type="match status" value="1"/>
</dbReference>
<comment type="similarity">
    <text evidence="1">Belongs to the SMP-30/CGR1 family.</text>
</comment>
<sequence length="413" mass="42958">MTPIRTVRRSLLATAGLLALATPAAQAIDRCPEGAAPATPVLTGQGVLESAIVDADGRLYYTDTTARELRRLDAPGAAPETIASGIDAPGGLAIDERGRILVGQGDGLVPGLQGNLRPVARLLRVDPTTRVVETVASGLQMVNGIVRADDGAVYASSDVGFGIDRVGPDGTVQLRWASVFSANGLAIDRAQRHLYAAQTFQPAAITRIDLRDSSQVRTFATPPPDGIAAGLDGMTIDGADRLYVAAQVPGEVWRVDTAAPRFCTIATGLRTPSAVAFGHGRSGFSAGRLFSVGFDGVIAELPSARVTGAALAPVPAAGAAATPADGPTAPRVLLTPSRVTVRGGFVRFTPRLVLLAADGTRRSVTRRLVLPGGRTVRSGRAVTVRVAPGARTLTVRFVLRGVRRTRTIALRRP</sequence>
<comment type="caution">
    <text evidence="5">The sequence shown here is derived from an EMBL/GenBank/DDBJ whole genome shotgun (WGS) entry which is preliminary data.</text>
</comment>
<dbReference type="Pfam" id="PF08450">
    <property type="entry name" value="SGL"/>
    <property type="match status" value="1"/>
</dbReference>
<feature type="domain" description="SMP-30/Gluconolactonase/LRE-like region" evidence="4">
    <location>
        <begin position="49"/>
        <end position="279"/>
    </location>
</feature>
<evidence type="ECO:0000313" key="5">
    <source>
        <dbReference type="EMBL" id="PTL55028.1"/>
    </source>
</evidence>
<protein>
    <recommendedName>
        <fullName evidence="4">SMP-30/Gluconolactonase/LRE-like region domain-containing protein</fullName>
    </recommendedName>
</protein>
<dbReference type="Gene3D" id="2.120.10.30">
    <property type="entry name" value="TolB, C-terminal domain"/>
    <property type="match status" value="1"/>
</dbReference>
<keyword evidence="6" id="KW-1185">Reference proteome</keyword>
<evidence type="ECO:0000259" key="4">
    <source>
        <dbReference type="Pfam" id="PF08450"/>
    </source>
</evidence>
<dbReference type="InterPro" id="IPR013658">
    <property type="entry name" value="SGL"/>
</dbReference>
<name>A0A2T4UCS6_9ACTN</name>
<dbReference type="PROSITE" id="PS51318">
    <property type="entry name" value="TAT"/>
    <property type="match status" value="1"/>
</dbReference>
<dbReference type="PANTHER" id="PTHR47572:SF4">
    <property type="entry name" value="LACTONASE DRP35"/>
    <property type="match status" value="1"/>
</dbReference>
<keyword evidence="3" id="KW-0732">Signal</keyword>
<dbReference type="OrthoDB" id="4380790at2"/>
<reference evidence="5 6" key="1">
    <citation type="submission" date="2018-03" db="EMBL/GenBank/DDBJ databases">
        <title>Aquarubrobacter algicola gen. nov., sp. nov., a novel actinobacterium isolated from shallow eutrophic lake during the end of cyanobacterial harmful algal blooms.</title>
        <authorList>
            <person name="Chun S.J."/>
        </authorList>
    </citation>
    <scope>NUCLEOTIDE SEQUENCE [LARGE SCALE GENOMIC DNA]</scope>
    <source>
        <strain evidence="5 6">Seoho-28</strain>
    </source>
</reference>
<feature type="signal peptide" evidence="3">
    <location>
        <begin position="1"/>
        <end position="27"/>
    </location>
</feature>
<dbReference type="EMBL" id="PYYB01000004">
    <property type="protein sequence ID" value="PTL55028.1"/>
    <property type="molecule type" value="Genomic_DNA"/>
</dbReference>
<keyword evidence="2" id="KW-0378">Hydrolase</keyword>
<evidence type="ECO:0000256" key="3">
    <source>
        <dbReference type="SAM" id="SignalP"/>
    </source>
</evidence>